<dbReference type="InterPro" id="IPR000551">
    <property type="entry name" value="MerR-type_HTH_dom"/>
</dbReference>
<dbReference type="Gene3D" id="1.10.1660.10">
    <property type="match status" value="1"/>
</dbReference>
<evidence type="ECO:0000313" key="7">
    <source>
        <dbReference type="EMBL" id="MEB3100234.1"/>
    </source>
</evidence>
<dbReference type="SUPFAM" id="SSF46955">
    <property type="entry name" value="Putative DNA-binding domain"/>
    <property type="match status" value="1"/>
</dbReference>
<sequence length="144" mass="16428">MNKLYKIGELARLANVSPRTVDYYTTLGLILPEKRTGGNYRLYSDETLVRLKRIDELKKAKYSLEEVKEELDQSNSVATDAQVADKIVSLRLHLEQLEREVHQVKPMIARLNPSQARNAFKHLTPHTVACIEALLVLLGKDPMM</sequence>
<keyword evidence="3" id="KW-0238">DNA-binding</keyword>
<dbReference type="PRINTS" id="PR00040">
    <property type="entry name" value="HTHMERR"/>
</dbReference>
<comment type="caution">
    <text evidence="7">The sequence shown here is derived from an EMBL/GenBank/DDBJ whole genome shotgun (WGS) entry which is preliminary data.</text>
</comment>
<keyword evidence="2" id="KW-0805">Transcription regulation</keyword>
<dbReference type="Proteomes" id="UP001310386">
    <property type="component" value="Unassembled WGS sequence"/>
</dbReference>
<dbReference type="RefSeq" id="WP_371752336.1">
    <property type="nucleotide sequence ID" value="NZ_JAYJLD010000001.1"/>
</dbReference>
<keyword evidence="4" id="KW-0804">Transcription</keyword>
<dbReference type="Pfam" id="PF13411">
    <property type="entry name" value="MerR_1"/>
    <property type="match status" value="1"/>
</dbReference>
<feature type="domain" description="HTH merR-type" evidence="6">
    <location>
        <begin position="4"/>
        <end position="73"/>
    </location>
</feature>
<dbReference type="SMART" id="SM00422">
    <property type="entry name" value="HTH_MERR"/>
    <property type="match status" value="1"/>
</dbReference>
<evidence type="ECO:0000256" key="2">
    <source>
        <dbReference type="ARBA" id="ARBA00023015"/>
    </source>
</evidence>
<evidence type="ECO:0000259" key="6">
    <source>
        <dbReference type="PROSITE" id="PS50937"/>
    </source>
</evidence>
<evidence type="ECO:0000256" key="4">
    <source>
        <dbReference type="ARBA" id="ARBA00023163"/>
    </source>
</evidence>
<reference evidence="7" key="1">
    <citation type="submission" date="2023-12" db="EMBL/GenBank/DDBJ databases">
        <title>Fervidustalea candida gen. nov., sp. nov., a novel member of the family Paenibacillaceae isolated from a geothermal area.</title>
        <authorList>
            <person name="Li W.-J."/>
            <person name="Jiao J.-Y."/>
            <person name="Chen Y."/>
        </authorList>
    </citation>
    <scope>NUCLEOTIDE SEQUENCE</scope>
    <source>
        <strain evidence="7">SYSU GA230002</strain>
    </source>
</reference>
<dbReference type="PROSITE" id="PS50937">
    <property type="entry name" value="HTH_MERR_2"/>
    <property type="match status" value="1"/>
</dbReference>
<dbReference type="EMBL" id="JAYJLD010000001">
    <property type="protein sequence ID" value="MEB3100234.1"/>
    <property type="molecule type" value="Genomic_DNA"/>
</dbReference>
<gene>
    <name evidence="7" type="ORF">VF724_00995</name>
</gene>
<dbReference type="InterPro" id="IPR047057">
    <property type="entry name" value="MerR_fam"/>
</dbReference>
<dbReference type="PANTHER" id="PTHR30204:SF69">
    <property type="entry name" value="MERR-FAMILY TRANSCRIPTIONAL REGULATOR"/>
    <property type="match status" value="1"/>
</dbReference>
<name>A0ABU5ZCK6_9BACL</name>
<proteinExistence type="predicted"/>
<accession>A0ABU5ZCK6</accession>
<dbReference type="InterPro" id="IPR009061">
    <property type="entry name" value="DNA-bd_dom_put_sf"/>
</dbReference>
<evidence type="ECO:0000256" key="1">
    <source>
        <dbReference type="ARBA" id="ARBA00022491"/>
    </source>
</evidence>
<evidence type="ECO:0000313" key="8">
    <source>
        <dbReference type="Proteomes" id="UP001310386"/>
    </source>
</evidence>
<keyword evidence="1" id="KW-0678">Repressor</keyword>
<keyword evidence="8" id="KW-1185">Reference proteome</keyword>
<evidence type="ECO:0000256" key="5">
    <source>
        <dbReference type="SAM" id="Coils"/>
    </source>
</evidence>
<protein>
    <submittedName>
        <fullName evidence="7">MerR family transcriptional regulator</fullName>
    </submittedName>
</protein>
<feature type="coiled-coil region" evidence="5">
    <location>
        <begin position="54"/>
        <end position="84"/>
    </location>
</feature>
<evidence type="ECO:0000256" key="3">
    <source>
        <dbReference type="ARBA" id="ARBA00023125"/>
    </source>
</evidence>
<keyword evidence="5" id="KW-0175">Coiled coil</keyword>
<dbReference type="PANTHER" id="PTHR30204">
    <property type="entry name" value="REDOX-CYCLING DRUG-SENSING TRANSCRIPTIONAL ACTIVATOR SOXR"/>
    <property type="match status" value="1"/>
</dbReference>
<organism evidence="7 8">
    <name type="scientific">Ferviditalea candida</name>
    <dbReference type="NCBI Taxonomy" id="3108399"/>
    <lineage>
        <taxon>Bacteria</taxon>
        <taxon>Bacillati</taxon>
        <taxon>Bacillota</taxon>
        <taxon>Bacilli</taxon>
        <taxon>Bacillales</taxon>
        <taxon>Paenibacillaceae</taxon>
        <taxon>Ferviditalea</taxon>
    </lineage>
</organism>